<keyword evidence="12 17" id="KW-0129">CBS domain</keyword>
<evidence type="ECO:0000256" key="8">
    <source>
        <dbReference type="ARBA" id="ARBA00022801"/>
    </source>
</evidence>
<keyword evidence="5 14" id="KW-0812">Transmembrane</keyword>
<dbReference type="Pfam" id="PF00571">
    <property type="entry name" value="CBS"/>
    <property type="match status" value="1"/>
</dbReference>
<accession>A0A0M8K924</accession>
<dbReference type="InterPro" id="IPR000644">
    <property type="entry name" value="CBS_dom"/>
</dbReference>
<dbReference type="SUPFAM" id="SSF54631">
    <property type="entry name" value="CBS-domain pair"/>
    <property type="match status" value="1"/>
</dbReference>
<dbReference type="PIRSF" id="PIRSF006404">
    <property type="entry name" value="UCP006404_Pept_M50_CBS"/>
    <property type="match status" value="1"/>
</dbReference>
<dbReference type="InParanoid" id="A0A0M8K924"/>
<dbReference type="CDD" id="cd06164">
    <property type="entry name" value="S2P-M50_SpoIVFB_CBS"/>
    <property type="match status" value="1"/>
</dbReference>
<evidence type="ECO:0000256" key="6">
    <source>
        <dbReference type="ARBA" id="ARBA00022723"/>
    </source>
</evidence>
<keyword evidence="7" id="KW-0677">Repeat</keyword>
<feature type="transmembrane region" description="Helical" evidence="14">
    <location>
        <begin position="150"/>
        <end position="170"/>
    </location>
</feature>
<dbReference type="OrthoDB" id="9800627at2"/>
<dbReference type="PANTHER" id="PTHR39188:SF3">
    <property type="entry name" value="STAGE IV SPORULATION PROTEIN FB"/>
    <property type="match status" value="1"/>
</dbReference>
<evidence type="ECO:0000256" key="10">
    <source>
        <dbReference type="ARBA" id="ARBA00022989"/>
    </source>
</evidence>
<dbReference type="GO" id="GO:0008237">
    <property type="term" value="F:metallopeptidase activity"/>
    <property type="evidence" value="ECO:0007669"/>
    <property type="project" value="UniProtKB-UniRule"/>
</dbReference>
<evidence type="ECO:0000256" key="2">
    <source>
        <dbReference type="ARBA" id="ARBA00007931"/>
    </source>
</evidence>
<dbReference type="CDD" id="cd02205">
    <property type="entry name" value="CBS_pair_SF"/>
    <property type="match status" value="1"/>
</dbReference>
<evidence type="ECO:0000313" key="19">
    <source>
        <dbReference type="EMBL" id="GAP63232.1"/>
    </source>
</evidence>
<evidence type="ECO:0000256" key="5">
    <source>
        <dbReference type="ARBA" id="ARBA00022692"/>
    </source>
</evidence>
<reference evidence="20" key="2">
    <citation type="submission" date="2015-08" db="EMBL/GenBank/DDBJ databases">
        <title>Draft Genome Sequence of a Heterotrophic Facultative Anaerobic Bacterium Ardenticatena maritima Strain 110S.</title>
        <authorList>
            <person name="Kawaichi S."/>
            <person name="Yoshida T."/>
            <person name="Sako Y."/>
            <person name="Nakamura R."/>
        </authorList>
    </citation>
    <scope>NUCLEOTIDE SEQUENCE [LARGE SCALE GENOMIC DNA]</scope>
    <source>
        <strain evidence="20">110S</strain>
    </source>
</reference>
<dbReference type="RefSeq" id="WP_054493098.1">
    <property type="nucleotide sequence ID" value="NZ_BBZA01000126.1"/>
</dbReference>
<feature type="binding site" evidence="16">
    <location>
        <position position="65"/>
    </location>
    <ligand>
        <name>Zn(2+)</name>
        <dbReference type="ChEBI" id="CHEBI:29105"/>
        <note>catalytic</note>
    </ligand>
</feature>
<dbReference type="GO" id="GO:0005886">
    <property type="term" value="C:plasma membrane"/>
    <property type="evidence" value="ECO:0007669"/>
    <property type="project" value="UniProtKB-SubCell"/>
</dbReference>
<dbReference type="GO" id="GO:0046872">
    <property type="term" value="F:metal ion binding"/>
    <property type="evidence" value="ECO:0007669"/>
    <property type="project" value="UniProtKB-UniRule"/>
</dbReference>
<evidence type="ECO:0000256" key="4">
    <source>
        <dbReference type="ARBA" id="ARBA00022670"/>
    </source>
</evidence>
<organism evidence="19 20">
    <name type="scientific">Ardenticatena maritima</name>
    <dbReference type="NCBI Taxonomy" id="872965"/>
    <lineage>
        <taxon>Bacteria</taxon>
        <taxon>Bacillati</taxon>
        <taxon>Chloroflexota</taxon>
        <taxon>Ardenticatenia</taxon>
        <taxon>Ardenticatenales</taxon>
        <taxon>Ardenticatenaceae</taxon>
        <taxon>Ardenticatena</taxon>
    </lineage>
</organism>
<feature type="transmembrane region" description="Helical" evidence="14">
    <location>
        <begin position="49"/>
        <end position="67"/>
    </location>
</feature>
<evidence type="ECO:0000256" key="17">
    <source>
        <dbReference type="PROSITE-ProRule" id="PRU00703"/>
    </source>
</evidence>
<comment type="cofactor">
    <cofactor evidence="14 16">
        <name>Zn(2+)</name>
        <dbReference type="ChEBI" id="CHEBI:29105"/>
    </cofactor>
    <text evidence="14 16">Binds 1 zinc ion per subunit.</text>
</comment>
<dbReference type="InterPro" id="IPR046342">
    <property type="entry name" value="CBS_dom_sf"/>
</dbReference>
<gene>
    <name evidence="19" type="ORF">ARMA_1655</name>
</gene>
<keyword evidence="20" id="KW-1185">Reference proteome</keyword>
<name>A0A0M8K924_9CHLR</name>
<evidence type="ECO:0000256" key="13">
    <source>
        <dbReference type="ARBA" id="ARBA00023136"/>
    </source>
</evidence>
<comment type="caution">
    <text evidence="19">The sequence shown here is derived from an EMBL/GenBank/DDBJ whole genome shotgun (WGS) entry which is preliminary data.</text>
</comment>
<feature type="transmembrane region" description="Helical" evidence="14">
    <location>
        <begin position="20"/>
        <end position="37"/>
    </location>
</feature>
<keyword evidence="6 14" id="KW-0479">Metal-binding</keyword>
<keyword evidence="9 14" id="KW-0862">Zinc</keyword>
<feature type="transmembrane region" description="Helical" evidence="14">
    <location>
        <begin position="105"/>
        <end position="130"/>
    </location>
</feature>
<keyword evidence="8 14" id="KW-0378">Hydrolase</keyword>
<evidence type="ECO:0000256" key="3">
    <source>
        <dbReference type="ARBA" id="ARBA00022475"/>
    </source>
</evidence>
<evidence type="ECO:0000256" key="12">
    <source>
        <dbReference type="ARBA" id="ARBA00023122"/>
    </source>
</evidence>
<keyword evidence="4 14" id="KW-0645">Protease</keyword>
<dbReference type="AlphaFoldDB" id="A0A0M8K924"/>
<evidence type="ECO:0000256" key="11">
    <source>
        <dbReference type="ARBA" id="ARBA00023049"/>
    </source>
</evidence>
<dbReference type="InterPro" id="IPR016483">
    <property type="entry name" value="UCP006404_Pept_M50_CBS"/>
</dbReference>
<comment type="similarity">
    <text evidence="2 14">Belongs to the peptidase M50B family.</text>
</comment>
<evidence type="ECO:0000256" key="14">
    <source>
        <dbReference type="PIRNR" id="PIRNR006404"/>
    </source>
</evidence>
<evidence type="ECO:0000313" key="20">
    <source>
        <dbReference type="Proteomes" id="UP000037784"/>
    </source>
</evidence>
<dbReference type="PANTHER" id="PTHR39188">
    <property type="entry name" value="MEMBRANE-ASSOCIATED ZINC METALLOPROTEASE M50B"/>
    <property type="match status" value="1"/>
</dbReference>
<dbReference type="PROSITE" id="PS51371">
    <property type="entry name" value="CBS"/>
    <property type="match status" value="1"/>
</dbReference>
<comment type="subcellular location">
    <subcellularLocation>
        <location evidence="1 14">Cell membrane</location>
        <topology evidence="1 14">Multi-pass membrane protein</topology>
    </subcellularLocation>
</comment>
<evidence type="ECO:0000256" key="16">
    <source>
        <dbReference type="PIRSR" id="PIRSR006404-2"/>
    </source>
</evidence>
<dbReference type="InterPro" id="IPR008915">
    <property type="entry name" value="Peptidase_M50"/>
</dbReference>
<keyword evidence="10 14" id="KW-1133">Transmembrane helix</keyword>
<evidence type="ECO:0000256" key="9">
    <source>
        <dbReference type="ARBA" id="ARBA00022833"/>
    </source>
</evidence>
<sequence>MSRSSTSPKWAWKIGSIRGIPLRIHATFPLVLLWAAWEWGRNGSLHTALYGMALVVALFGCVVLHELGHAFVARWRGIVVEEILLLPLGGLAQFRSPLDNPRDEFLVAVAGPLVNLALIGVLLPPTLVPLVSLTQFGLINALTTPGWQSLAFYLLLTNALLAGFNLLPIFPMDGGRMLRATLTAGLSYERATWVAVRLGQSVAVLMGLYGFFQNLWFLLMGVFLFFAAEQEMRRLAQRQLLDTAHVGNHMTRRGLTFAPSTHVHSAYLVARMSLQPIWPVVERGRLLGLVSRAAIEKAAASASRIADIMQTSYPVLTPRDTLYRAQTLLAESNSEAAAVIENGVFVGIFSVYDLMHALRQLEETPA</sequence>
<proteinExistence type="inferred from homology"/>
<evidence type="ECO:0000256" key="1">
    <source>
        <dbReference type="ARBA" id="ARBA00004651"/>
    </source>
</evidence>
<dbReference type="Proteomes" id="UP000037784">
    <property type="component" value="Unassembled WGS sequence"/>
</dbReference>
<feature type="active site" evidence="15">
    <location>
        <position position="66"/>
    </location>
</feature>
<dbReference type="Gene3D" id="3.10.580.10">
    <property type="entry name" value="CBS-domain"/>
    <property type="match status" value="1"/>
</dbReference>
<feature type="binding site" evidence="16">
    <location>
        <position position="69"/>
    </location>
    <ligand>
        <name>Zn(2+)</name>
        <dbReference type="ChEBI" id="CHEBI:29105"/>
        <note>catalytic</note>
    </ligand>
</feature>
<feature type="domain" description="CBS" evidence="18">
    <location>
        <begin position="309"/>
        <end position="364"/>
    </location>
</feature>
<feature type="transmembrane region" description="Helical" evidence="14">
    <location>
        <begin position="202"/>
        <end position="228"/>
    </location>
</feature>
<evidence type="ECO:0000256" key="7">
    <source>
        <dbReference type="ARBA" id="ARBA00022737"/>
    </source>
</evidence>
<keyword evidence="11 14" id="KW-0482">Metalloprotease</keyword>
<feature type="binding site" evidence="16">
    <location>
        <position position="173"/>
    </location>
    <ligand>
        <name>Zn(2+)</name>
        <dbReference type="ChEBI" id="CHEBI:29105"/>
        <note>catalytic</note>
    </ligand>
</feature>
<reference evidence="19 20" key="1">
    <citation type="journal article" date="2015" name="Genome Announc.">
        <title>Draft Genome Sequence of a Heterotrophic Facultative Anaerobic Thermophilic Bacterium, Ardenticatena maritima Strain 110ST.</title>
        <authorList>
            <person name="Kawaichi S."/>
            <person name="Yoshida T."/>
            <person name="Sako Y."/>
            <person name="Nakamura R."/>
        </authorList>
    </citation>
    <scope>NUCLEOTIDE SEQUENCE [LARGE SCALE GENOMIC DNA]</scope>
    <source>
        <strain evidence="19 20">110S</strain>
    </source>
</reference>
<evidence type="ECO:0000256" key="15">
    <source>
        <dbReference type="PIRSR" id="PIRSR006404-1"/>
    </source>
</evidence>
<dbReference type="EMBL" id="BBZA01000126">
    <property type="protein sequence ID" value="GAP63232.1"/>
    <property type="molecule type" value="Genomic_DNA"/>
</dbReference>
<keyword evidence="3 14" id="KW-1003">Cell membrane</keyword>
<protein>
    <recommendedName>
        <fullName evidence="14">Zinc metalloprotease</fullName>
    </recommendedName>
</protein>
<dbReference type="GO" id="GO:0006508">
    <property type="term" value="P:proteolysis"/>
    <property type="evidence" value="ECO:0007669"/>
    <property type="project" value="UniProtKB-KW"/>
</dbReference>
<dbReference type="FunCoup" id="A0A0M8K924">
    <property type="interactions" value="13"/>
</dbReference>
<keyword evidence="13 14" id="KW-0472">Membrane</keyword>
<dbReference type="Pfam" id="PF02163">
    <property type="entry name" value="Peptidase_M50"/>
    <property type="match status" value="2"/>
</dbReference>
<evidence type="ECO:0000259" key="18">
    <source>
        <dbReference type="PROSITE" id="PS51371"/>
    </source>
</evidence>